<dbReference type="GO" id="GO:0005813">
    <property type="term" value="C:centrosome"/>
    <property type="evidence" value="ECO:0007669"/>
    <property type="project" value="TreeGrafter"/>
</dbReference>
<organism evidence="2 3">
    <name type="scientific">Clytia hemisphaerica</name>
    <dbReference type="NCBI Taxonomy" id="252671"/>
    <lineage>
        <taxon>Eukaryota</taxon>
        <taxon>Metazoa</taxon>
        <taxon>Cnidaria</taxon>
        <taxon>Hydrozoa</taxon>
        <taxon>Hydroidolina</taxon>
        <taxon>Leptothecata</taxon>
        <taxon>Obeliida</taxon>
        <taxon>Clytiidae</taxon>
        <taxon>Clytia</taxon>
    </lineage>
</organism>
<dbReference type="EnsemblMetazoa" id="CLYHEMT011161.1">
    <property type="protein sequence ID" value="CLYHEMP011161.1"/>
    <property type="gene ID" value="CLYHEMG011161"/>
</dbReference>
<feature type="compositionally biased region" description="Polar residues" evidence="1">
    <location>
        <begin position="258"/>
        <end position="267"/>
    </location>
</feature>
<dbReference type="GO" id="GO:0005880">
    <property type="term" value="C:nuclear microtubule"/>
    <property type="evidence" value="ECO:0007669"/>
    <property type="project" value="TreeGrafter"/>
</dbReference>
<dbReference type="Proteomes" id="UP000594262">
    <property type="component" value="Unplaced"/>
</dbReference>
<dbReference type="AlphaFoldDB" id="A0A7M5V4H5"/>
<feature type="compositionally biased region" description="Polar residues" evidence="1">
    <location>
        <begin position="35"/>
        <end position="44"/>
    </location>
</feature>
<sequence length="514" mass="57452">MSRKRAGLSQGILSFNDGGLTDDSVSLRDEARTSPRLTTPTKTNAVQKPNYLSDLSISDDETKLQSSHTRRLSPVLHEILSTQTHDDQSNVCGEVSTKTTRISSPARVVCHSPSSHRHGSVKREDRNKMKEHTTPSQQETKSSRSLSFDKSIEKKGSLSAKKNVSTDNNTSKDLHGSGAKKKKKKYIFVESRFKQPSKKDETLRSKPLELSAITPHPGLHQTSQTSQKKSRVTSTPFLMTSMYEQQGGGGGDNDGSILDQTRFQTVPHNEPPIKAPLVKKGGKTRKDKENVGASMKSKRERTKDSSRETSGKENKVSIESEQLQVDLYHARCLQQSYLHMKAIQTFEKQEVKAKNEMYSLWALNRKLEKEIEAIMLSIQTKRTEIAIDQLMNAQLNGMKPLTNKLAKLAVKTNQFADSLADITNYLNIDDILIDDEETLLKSLDESKSLLAEIQSLTRRNQPQIEELSTCSGVLLKTTTNEIRQQLQCSELIGACETLLNNELSLQAQVIQTQS</sequence>
<protein>
    <submittedName>
        <fullName evidence="2">Uncharacterized protein</fullName>
    </submittedName>
</protein>
<dbReference type="PANTHER" id="PTHR31807:SF37">
    <property type="entry name" value="HAUS AUGMIN-LIKE COMPLEX SUBUNIT 8"/>
    <property type="match status" value="1"/>
</dbReference>
<feature type="compositionally biased region" description="Basic and acidic residues" evidence="1">
    <location>
        <begin position="191"/>
        <end position="207"/>
    </location>
</feature>
<evidence type="ECO:0000256" key="1">
    <source>
        <dbReference type="SAM" id="MobiDB-lite"/>
    </source>
</evidence>
<evidence type="ECO:0000313" key="3">
    <source>
        <dbReference type="Proteomes" id="UP000594262"/>
    </source>
</evidence>
<feature type="compositionally biased region" description="Basic and acidic residues" evidence="1">
    <location>
        <begin position="301"/>
        <end position="317"/>
    </location>
</feature>
<dbReference type="RefSeq" id="XP_066916499.1">
    <property type="nucleotide sequence ID" value="XM_067060398.1"/>
</dbReference>
<dbReference type="PANTHER" id="PTHR31807">
    <property type="entry name" value="AUGMIN FAMILY MEMBER"/>
    <property type="match status" value="1"/>
</dbReference>
<dbReference type="GO" id="GO:0051225">
    <property type="term" value="P:spindle assembly"/>
    <property type="evidence" value="ECO:0007669"/>
    <property type="project" value="TreeGrafter"/>
</dbReference>
<feature type="region of interest" description="Disordered" evidence="1">
    <location>
        <begin position="81"/>
        <end position="317"/>
    </location>
</feature>
<name>A0A7M5V4H5_9CNID</name>
<feature type="region of interest" description="Disordered" evidence="1">
    <location>
        <begin position="1"/>
        <end position="44"/>
    </location>
</feature>
<dbReference type="GeneID" id="136803679"/>
<proteinExistence type="predicted"/>
<accession>A0A7M5V4H5</accession>
<dbReference type="GO" id="GO:0008017">
    <property type="term" value="F:microtubule binding"/>
    <property type="evidence" value="ECO:0007669"/>
    <property type="project" value="TreeGrafter"/>
</dbReference>
<feature type="compositionally biased region" description="Polar residues" evidence="1">
    <location>
        <begin position="160"/>
        <end position="169"/>
    </location>
</feature>
<keyword evidence="3" id="KW-1185">Reference proteome</keyword>
<reference evidence="2" key="1">
    <citation type="submission" date="2021-01" db="UniProtKB">
        <authorList>
            <consortium name="EnsemblMetazoa"/>
        </authorList>
    </citation>
    <scope>IDENTIFICATION</scope>
</reference>
<dbReference type="OrthoDB" id="10050218at2759"/>
<dbReference type="GO" id="GO:0007098">
    <property type="term" value="P:centrosome cycle"/>
    <property type="evidence" value="ECO:0007669"/>
    <property type="project" value="TreeGrafter"/>
</dbReference>
<feature type="compositionally biased region" description="Polar residues" evidence="1">
    <location>
        <begin position="134"/>
        <end position="148"/>
    </location>
</feature>
<feature type="compositionally biased region" description="Basic and acidic residues" evidence="1">
    <location>
        <begin position="121"/>
        <end position="133"/>
    </location>
</feature>
<dbReference type="GO" id="GO:0005737">
    <property type="term" value="C:cytoplasm"/>
    <property type="evidence" value="ECO:0007669"/>
    <property type="project" value="TreeGrafter"/>
</dbReference>
<evidence type="ECO:0000313" key="2">
    <source>
        <dbReference type="EnsemblMetazoa" id="CLYHEMP011161.1"/>
    </source>
</evidence>
<feature type="compositionally biased region" description="Polar residues" evidence="1">
    <location>
        <begin position="220"/>
        <end position="244"/>
    </location>
</feature>